<dbReference type="InterPro" id="IPR054722">
    <property type="entry name" value="PolX-like_BBD"/>
</dbReference>
<dbReference type="InterPro" id="IPR012337">
    <property type="entry name" value="RNaseH-like_sf"/>
</dbReference>
<dbReference type="SUPFAM" id="SSF53098">
    <property type="entry name" value="Ribonuclease H-like"/>
    <property type="match status" value="1"/>
</dbReference>
<dbReference type="Pfam" id="PF22936">
    <property type="entry name" value="Pol_BBD"/>
    <property type="match status" value="1"/>
</dbReference>
<evidence type="ECO:0000256" key="3">
    <source>
        <dbReference type="SAM" id="MobiDB-lite"/>
    </source>
</evidence>
<dbReference type="PROSITE" id="PS50994">
    <property type="entry name" value="INTEGRASE"/>
    <property type="match status" value="1"/>
</dbReference>
<sequence>MTDYFLWEVVLNGDSPISTRVIDGVIKPIAPTTAEQRLARKNELKAQVSVVTSVSAASTKVHVSALPNVDTLSDAVECYNFHKRGNFARECRSPNDNKNKEVQRRNVLIETSTSNALVSQFDGVGSYDWSFQAEEEPTNYDLMAFTSLSSSSSNNEVASYFKACTKAYATLQSHYDKLTNDPRKFQFDVISYKIGLESVEARILVYQQNETIFEEDVKLLKLDVHLRDNALVELWKKFKKAEQERDELKLKLDKFQTSSKNLIYDRYKSGEGYHAVPPPYTGTFIPPKPDLVFHDVPTVNETVPTAFNVKLSTTKPNQETSFVQTFKPVKPPRPSVKPVEHPLPAVDLCKDIPKSKGHINSRNRKACFVCKSLTHLIKDCDYYEKKMVQKPITNHAMRGNHQRYVRMTHPNPQRHVVSTTILTRSRLVLLTAARPVNTAVPQTKVQPPRPTTHGINKPHSPRRFPINLRPSPLASNFPQKVTTAKAPQVNVVHDVQGYWGNPHHALKDKGVIDSGCSRHMTGNMSYLSDFKEINDRYVAFGGNPKGGKITGKGKIRTCTLDFDDVYFVKELKFNLFSVSQMCDKKYSVLFIDTECLVLSLDFKLRDENQVLLRVPRENNMYNVDLKNIVPSGDLTCLFAKATLENTKDETSPILKTFITGIENQLCLKGEFSVPRTPQQNGIAKRKNRTLIEDARTMLADSLLPIPFWAEAVNTSCYIQNRVLVTKPYNKTPYKLLLGRTPSIGFMRPFGCSVTILNTLGPLGKFDGKADEGFLVRYSGVDLHGCLILILSQSLWIINQLVQAINLTLVQVFKNILMQKKQGKEMFNNMSMSLKFEVKKPESAVHVSPSNSRKTKKHDDKTTREAKGKSPVELLTGFRNLSEEFKDFSDNNINEVNAASTPVSAVGQILTNSTNTFSADGLSNNDVSPTLEKYSYVDTS</sequence>
<name>A0A6L2KFD3_TANCI</name>
<proteinExistence type="predicted"/>
<dbReference type="GO" id="GO:0015074">
    <property type="term" value="P:DNA integration"/>
    <property type="evidence" value="ECO:0007669"/>
    <property type="project" value="InterPro"/>
</dbReference>
<protein>
    <recommendedName>
        <fullName evidence="4">Integrase catalytic domain-containing protein</fullName>
    </recommendedName>
</protein>
<dbReference type="InterPro" id="IPR039537">
    <property type="entry name" value="Retrotran_Ty1/copia-like"/>
</dbReference>
<evidence type="ECO:0000313" key="5">
    <source>
        <dbReference type="EMBL" id="GEU47407.1"/>
    </source>
</evidence>
<keyword evidence="1" id="KW-0645">Protease</keyword>
<keyword evidence="2" id="KW-0175">Coiled coil</keyword>
<reference evidence="5" key="1">
    <citation type="journal article" date="2019" name="Sci. Rep.">
        <title>Draft genome of Tanacetum cinerariifolium, the natural source of mosquito coil.</title>
        <authorList>
            <person name="Yamashiro T."/>
            <person name="Shiraishi A."/>
            <person name="Satake H."/>
            <person name="Nakayama K."/>
        </authorList>
    </citation>
    <scope>NUCLEOTIDE SEQUENCE</scope>
</reference>
<gene>
    <name evidence="5" type="ORF">Tci_019385</name>
</gene>
<dbReference type="GO" id="GO:0006508">
    <property type="term" value="P:proteolysis"/>
    <property type="evidence" value="ECO:0007669"/>
    <property type="project" value="UniProtKB-KW"/>
</dbReference>
<dbReference type="PANTHER" id="PTHR42648:SF32">
    <property type="entry name" value="RIBONUCLEASE H-LIKE DOMAIN, GAG-PRE-INTEGRASE DOMAIN PROTEIN-RELATED"/>
    <property type="match status" value="1"/>
</dbReference>
<dbReference type="InterPro" id="IPR001584">
    <property type="entry name" value="Integrase_cat-core"/>
</dbReference>
<dbReference type="EMBL" id="BKCJ010002268">
    <property type="protein sequence ID" value="GEU47407.1"/>
    <property type="molecule type" value="Genomic_DNA"/>
</dbReference>
<keyword evidence="1" id="KW-0378">Hydrolase</keyword>
<feature type="region of interest" description="Disordered" evidence="3">
    <location>
        <begin position="841"/>
        <end position="868"/>
    </location>
</feature>
<feature type="domain" description="Integrase catalytic" evidence="4">
    <location>
        <begin position="648"/>
        <end position="740"/>
    </location>
</feature>
<dbReference type="Gene3D" id="3.30.420.10">
    <property type="entry name" value="Ribonuclease H-like superfamily/Ribonuclease H"/>
    <property type="match status" value="1"/>
</dbReference>
<evidence type="ECO:0000256" key="1">
    <source>
        <dbReference type="ARBA" id="ARBA00022670"/>
    </source>
</evidence>
<dbReference type="GO" id="GO:0008233">
    <property type="term" value="F:peptidase activity"/>
    <property type="evidence" value="ECO:0007669"/>
    <property type="project" value="UniProtKB-KW"/>
</dbReference>
<dbReference type="PANTHER" id="PTHR42648">
    <property type="entry name" value="TRANSPOSASE, PUTATIVE-RELATED"/>
    <property type="match status" value="1"/>
</dbReference>
<feature type="compositionally biased region" description="Basic and acidic residues" evidence="3">
    <location>
        <begin position="856"/>
        <end position="868"/>
    </location>
</feature>
<accession>A0A6L2KFD3</accession>
<evidence type="ECO:0000256" key="2">
    <source>
        <dbReference type="SAM" id="Coils"/>
    </source>
</evidence>
<dbReference type="InterPro" id="IPR036397">
    <property type="entry name" value="RNaseH_sf"/>
</dbReference>
<comment type="caution">
    <text evidence="5">The sequence shown here is derived from an EMBL/GenBank/DDBJ whole genome shotgun (WGS) entry which is preliminary data.</text>
</comment>
<feature type="region of interest" description="Disordered" evidence="3">
    <location>
        <begin position="440"/>
        <end position="464"/>
    </location>
</feature>
<evidence type="ECO:0000259" key="4">
    <source>
        <dbReference type="PROSITE" id="PS50994"/>
    </source>
</evidence>
<organism evidence="5">
    <name type="scientific">Tanacetum cinerariifolium</name>
    <name type="common">Dalmatian daisy</name>
    <name type="synonym">Chrysanthemum cinerariifolium</name>
    <dbReference type="NCBI Taxonomy" id="118510"/>
    <lineage>
        <taxon>Eukaryota</taxon>
        <taxon>Viridiplantae</taxon>
        <taxon>Streptophyta</taxon>
        <taxon>Embryophyta</taxon>
        <taxon>Tracheophyta</taxon>
        <taxon>Spermatophyta</taxon>
        <taxon>Magnoliopsida</taxon>
        <taxon>eudicotyledons</taxon>
        <taxon>Gunneridae</taxon>
        <taxon>Pentapetalae</taxon>
        <taxon>asterids</taxon>
        <taxon>campanulids</taxon>
        <taxon>Asterales</taxon>
        <taxon>Asteraceae</taxon>
        <taxon>Asteroideae</taxon>
        <taxon>Anthemideae</taxon>
        <taxon>Anthemidinae</taxon>
        <taxon>Tanacetum</taxon>
    </lineage>
</organism>
<dbReference type="AlphaFoldDB" id="A0A6L2KFD3"/>
<feature type="coiled-coil region" evidence="2">
    <location>
        <begin position="231"/>
        <end position="258"/>
    </location>
</feature>
<dbReference type="GO" id="GO:0003676">
    <property type="term" value="F:nucleic acid binding"/>
    <property type="evidence" value="ECO:0007669"/>
    <property type="project" value="InterPro"/>
</dbReference>